<comment type="caution">
    <text evidence="2">The sequence shown here is derived from an EMBL/GenBank/DDBJ whole genome shotgun (WGS) entry which is preliminary data.</text>
</comment>
<feature type="transmembrane region" description="Helical" evidence="1">
    <location>
        <begin position="72"/>
        <end position="94"/>
    </location>
</feature>
<dbReference type="Proteomes" id="UP000266723">
    <property type="component" value="Unassembled WGS sequence"/>
</dbReference>
<proteinExistence type="predicted"/>
<evidence type="ECO:0000313" key="3">
    <source>
        <dbReference type="Proteomes" id="UP000266723"/>
    </source>
</evidence>
<evidence type="ECO:0000313" key="2">
    <source>
        <dbReference type="EMBL" id="KAF3521117.1"/>
    </source>
</evidence>
<keyword evidence="1" id="KW-0472">Membrane</keyword>
<protein>
    <submittedName>
        <fullName evidence="2">Uncharacterized protein</fullName>
    </submittedName>
</protein>
<gene>
    <name evidence="2" type="ORF">DY000_02062168</name>
</gene>
<keyword evidence="1" id="KW-1133">Transmembrane helix</keyword>
<accession>A0ABQ7B4A9</accession>
<name>A0ABQ7B4A9_BRACR</name>
<keyword evidence="1" id="KW-0812">Transmembrane</keyword>
<dbReference type="EMBL" id="QGKV02001556">
    <property type="protein sequence ID" value="KAF3521117.1"/>
    <property type="molecule type" value="Genomic_DNA"/>
</dbReference>
<reference evidence="2 3" key="1">
    <citation type="journal article" date="2020" name="BMC Genomics">
        <title>Intraspecific diversification of the crop wild relative Brassica cretica Lam. using demographic model selection.</title>
        <authorList>
            <person name="Kioukis A."/>
            <person name="Michalopoulou V.A."/>
            <person name="Briers L."/>
            <person name="Pirintsos S."/>
            <person name="Studholme D.J."/>
            <person name="Pavlidis P."/>
            <person name="Sarris P.F."/>
        </authorList>
    </citation>
    <scope>NUCLEOTIDE SEQUENCE [LARGE SCALE GENOMIC DNA]</scope>
    <source>
        <strain evidence="3">cv. PFS-1207/04</strain>
    </source>
</reference>
<keyword evidence="3" id="KW-1185">Reference proteome</keyword>
<sequence>MLPSASESVSASEPGTTSSGTLPCNIGFDHITIRPCSATSTVHDDSQLLQSFSLSLMSPIPIMIPVTISTPITVPIPAIVTIMLIIPTIAIPFLDHDPGLMLFYKSWLSLVIRDMFLIDHLTFLFKKDTRRL</sequence>
<evidence type="ECO:0000256" key="1">
    <source>
        <dbReference type="SAM" id="Phobius"/>
    </source>
</evidence>
<organism evidence="2 3">
    <name type="scientific">Brassica cretica</name>
    <name type="common">Mustard</name>
    <dbReference type="NCBI Taxonomy" id="69181"/>
    <lineage>
        <taxon>Eukaryota</taxon>
        <taxon>Viridiplantae</taxon>
        <taxon>Streptophyta</taxon>
        <taxon>Embryophyta</taxon>
        <taxon>Tracheophyta</taxon>
        <taxon>Spermatophyta</taxon>
        <taxon>Magnoliopsida</taxon>
        <taxon>eudicotyledons</taxon>
        <taxon>Gunneridae</taxon>
        <taxon>Pentapetalae</taxon>
        <taxon>rosids</taxon>
        <taxon>malvids</taxon>
        <taxon>Brassicales</taxon>
        <taxon>Brassicaceae</taxon>
        <taxon>Brassiceae</taxon>
        <taxon>Brassica</taxon>
    </lineage>
</organism>